<dbReference type="InterPro" id="IPR000727">
    <property type="entry name" value="T_SNARE_dom"/>
</dbReference>
<evidence type="ECO:0000256" key="5">
    <source>
        <dbReference type="ARBA" id="ARBA00022927"/>
    </source>
</evidence>
<evidence type="ECO:0000256" key="10">
    <source>
        <dbReference type="SAM" id="Phobius"/>
    </source>
</evidence>
<dbReference type="AlphaFoldDB" id="A0A177ED63"/>
<evidence type="ECO:0000256" key="8">
    <source>
        <dbReference type="ARBA" id="ARBA00023136"/>
    </source>
</evidence>
<dbReference type="Proteomes" id="UP000185944">
    <property type="component" value="Unassembled WGS sequence"/>
</dbReference>
<dbReference type="GO" id="GO:0005783">
    <property type="term" value="C:endoplasmic reticulum"/>
    <property type="evidence" value="ECO:0007669"/>
    <property type="project" value="TreeGrafter"/>
</dbReference>
<evidence type="ECO:0000256" key="2">
    <source>
        <dbReference type="ARBA" id="ARBA00009063"/>
    </source>
</evidence>
<evidence type="ECO:0000313" key="12">
    <source>
        <dbReference type="EMBL" id="OAG29330.1"/>
    </source>
</evidence>
<dbReference type="GO" id="GO:0031201">
    <property type="term" value="C:SNARE complex"/>
    <property type="evidence" value="ECO:0007669"/>
    <property type="project" value="TreeGrafter"/>
</dbReference>
<dbReference type="VEuPathDB" id="MicrosporidiaDB:NEDG_01403"/>
<evidence type="ECO:0000256" key="4">
    <source>
        <dbReference type="ARBA" id="ARBA00022692"/>
    </source>
</evidence>
<comment type="similarity">
    <text evidence="2">Belongs to the syntaxin family.</text>
</comment>
<proteinExistence type="inferred from homology"/>
<reference evidence="12 13" key="1">
    <citation type="submission" date="2016-02" db="EMBL/GenBank/DDBJ databases">
        <title>Discovery of a natural microsporidian pathogen with a broad tissue tropism in Caenorhabditis elegans.</title>
        <authorList>
            <person name="Luallen R.J."/>
            <person name="Reinke A.W."/>
            <person name="Tong L."/>
            <person name="Botts M.R."/>
            <person name="Felix M.-A."/>
            <person name="Troemel E.R."/>
        </authorList>
    </citation>
    <scope>NUCLEOTIDE SEQUENCE [LARGE SCALE GENOMIC DNA]</scope>
    <source>
        <strain evidence="12 13">JUm2807</strain>
    </source>
</reference>
<evidence type="ECO:0000256" key="9">
    <source>
        <dbReference type="SAM" id="MobiDB-lite"/>
    </source>
</evidence>
<name>A0A177ED63_9MICR</name>
<dbReference type="OrthoDB" id="342981at2759"/>
<dbReference type="GeneID" id="93647753"/>
<feature type="domain" description="T-SNARE coiled-coil homology" evidence="11">
    <location>
        <begin position="150"/>
        <end position="212"/>
    </location>
</feature>
<evidence type="ECO:0000256" key="7">
    <source>
        <dbReference type="ARBA" id="ARBA00023054"/>
    </source>
</evidence>
<comment type="subcellular location">
    <subcellularLocation>
        <location evidence="1">Membrane</location>
        <topology evidence="1">Single-pass type IV membrane protein</topology>
    </subcellularLocation>
</comment>
<feature type="transmembrane region" description="Helical" evidence="10">
    <location>
        <begin position="222"/>
        <end position="240"/>
    </location>
</feature>
<comment type="caution">
    <text evidence="12">The sequence shown here is derived from an EMBL/GenBank/DDBJ whole genome shotgun (WGS) entry which is preliminary data.</text>
</comment>
<keyword evidence="4 10" id="KW-0812">Transmembrane</keyword>
<keyword evidence="7" id="KW-0175">Coiled coil</keyword>
<organism evidence="12 13">
    <name type="scientific">Nematocida displodere</name>
    <dbReference type="NCBI Taxonomy" id="1805483"/>
    <lineage>
        <taxon>Eukaryota</taxon>
        <taxon>Fungi</taxon>
        <taxon>Fungi incertae sedis</taxon>
        <taxon>Microsporidia</taxon>
        <taxon>Nematocida</taxon>
    </lineage>
</organism>
<evidence type="ECO:0000256" key="6">
    <source>
        <dbReference type="ARBA" id="ARBA00022989"/>
    </source>
</evidence>
<evidence type="ECO:0000256" key="3">
    <source>
        <dbReference type="ARBA" id="ARBA00022448"/>
    </source>
</evidence>
<accession>A0A177ED63</accession>
<dbReference type="PANTHER" id="PTHR15959:SF0">
    <property type="entry name" value="SYNTAXIN-18"/>
    <property type="match status" value="1"/>
</dbReference>
<keyword evidence="13" id="KW-1185">Reference proteome</keyword>
<dbReference type="PANTHER" id="PTHR15959">
    <property type="entry name" value="SYNTAXIN-18"/>
    <property type="match status" value="1"/>
</dbReference>
<dbReference type="EMBL" id="LTDL01000041">
    <property type="protein sequence ID" value="OAG29330.1"/>
    <property type="molecule type" value="Genomic_DNA"/>
</dbReference>
<protein>
    <recommendedName>
        <fullName evidence="11">t-SNARE coiled-coil homology domain-containing protein</fullName>
    </recommendedName>
</protein>
<keyword evidence="8 10" id="KW-0472">Membrane</keyword>
<gene>
    <name evidence="12" type="ORF">NEDG_01403</name>
</gene>
<keyword evidence="5" id="KW-0653">Protein transport</keyword>
<dbReference type="RefSeq" id="XP_067544009.1">
    <property type="nucleotide sequence ID" value="XM_067688821.1"/>
</dbReference>
<sequence length="241" mass="27405">MDRTAEFRRVSQAPSADVLQEDSDSPAIHALQSAKELKNSLLEYTGRIERATSQEYADIEKEAAATVSQVPALLALLYEIETEENALFIGGVATCLKIMLQRTEIKLESKRHKTRRSTLNIALEPEKAPSIVKIAPVMLQMLQEENVKILERVQYSDREVTHVRRQISEIDTLQKLITQEIFSQDERIDSVLGKTGLATQDVRISRTYIRNAGEKRKSARRFLSLLFLIFAVMILLLHLTK</sequence>
<evidence type="ECO:0000256" key="1">
    <source>
        <dbReference type="ARBA" id="ARBA00004211"/>
    </source>
</evidence>
<dbReference type="Gene3D" id="1.20.5.110">
    <property type="match status" value="1"/>
</dbReference>
<evidence type="ECO:0000313" key="13">
    <source>
        <dbReference type="Proteomes" id="UP000185944"/>
    </source>
</evidence>
<keyword evidence="3" id="KW-0813">Transport</keyword>
<evidence type="ECO:0000259" key="11">
    <source>
        <dbReference type="PROSITE" id="PS50192"/>
    </source>
</evidence>
<dbReference type="GO" id="GO:0015031">
    <property type="term" value="P:protein transport"/>
    <property type="evidence" value="ECO:0007669"/>
    <property type="project" value="UniProtKB-KW"/>
</dbReference>
<keyword evidence="6 10" id="KW-1133">Transmembrane helix</keyword>
<dbReference type="STRING" id="1805483.A0A177ED63"/>
<feature type="region of interest" description="Disordered" evidence="9">
    <location>
        <begin position="1"/>
        <end position="24"/>
    </location>
</feature>
<dbReference type="GO" id="GO:0006890">
    <property type="term" value="P:retrograde vesicle-mediated transport, Golgi to endoplasmic reticulum"/>
    <property type="evidence" value="ECO:0007669"/>
    <property type="project" value="TreeGrafter"/>
</dbReference>
<dbReference type="PROSITE" id="PS50192">
    <property type="entry name" value="T_SNARE"/>
    <property type="match status" value="1"/>
</dbReference>